<dbReference type="AlphaFoldDB" id="A0A174NS25"/>
<reference evidence="1 2" key="1">
    <citation type="submission" date="2015-09" db="EMBL/GenBank/DDBJ databases">
        <authorList>
            <consortium name="Pathogen Informatics"/>
        </authorList>
    </citation>
    <scope>NUCLEOTIDE SEQUENCE [LARGE SCALE GENOMIC DNA]</scope>
    <source>
        <strain evidence="1 2">2789STDY5834945</strain>
    </source>
</reference>
<dbReference type="SUPFAM" id="SSF140736">
    <property type="entry name" value="Rv1873-like"/>
    <property type="match status" value="1"/>
</dbReference>
<evidence type="ECO:0000313" key="1">
    <source>
        <dbReference type="EMBL" id="CUP48699.1"/>
    </source>
</evidence>
<dbReference type="Pfam" id="PF08837">
    <property type="entry name" value="DUF1810"/>
    <property type="match status" value="1"/>
</dbReference>
<dbReference type="PIRSF" id="PIRSF008546">
    <property type="entry name" value="UCP008546"/>
    <property type="match status" value="1"/>
</dbReference>
<dbReference type="EMBL" id="CZBI01000001">
    <property type="protein sequence ID" value="CUP48699.1"/>
    <property type="molecule type" value="Genomic_DNA"/>
</dbReference>
<organism evidence="1 2">
    <name type="scientific">Bacteroides thetaiotaomicron</name>
    <dbReference type="NCBI Taxonomy" id="818"/>
    <lineage>
        <taxon>Bacteria</taxon>
        <taxon>Pseudomonadati</taxon>
        <taxon>Bacteroidota</taxon>
        <taxon>Bacteroidia</taxon>
        <taxon>Bacteroidales</taxon>
        <taxon>Bacteroidaceae</taxon>
        <taxon>Bacteroides</taxon>
    </lineage>
</organism>
<dbReference type="Gene3D" id="1.25.40.380">
    <property type="entry name" value="Protein of unknown function DUF1810"/>
    <property type="match status" value="1"/>
</dbReference>
<proteinExistence type="predicted"/>
<sequence length="154" mass="17829">MDSKFIFLLYLWFRMAGYNLQRFLDAQQGIYEQALAEVKNGKKYSHWIWYIFPQLKGLGMSYNSQYYGISSKEKAEAYLAHSVLGVRLREITSAFLQLKGKAAVDVFGGLDTMKVLSCMTLFNEVASDDLFQQVIDLYFQGRPDETTKKILNKY</sequence>
<protein>
    <submittedName>
        <fullName evidence="1">Uncharacterized conserved protein</fullName>
    </submittedName>
</protein>
<gene>
    <name evidence="1" type="ORF">ERS852557_00750</name>
</gene>
<dbReference type="Proteomes" id="UP000095541">
    <property type="component" value="Unassembled WGS sequence"/>
</dbReference>
<accession>A0A174NS25</accession>
<dbReference type="InterPro" id="IPR036287">
    <property type="entry name" value="Rv1873-like_sf"/>
</dbReference>
<dbReference type="InterPro" id="IPR014937">
    <property type="entry name" value="DUF1810"/>
</dbReference>
<name>A0A174NS25_BACT4</name>
<evidence type="ECO:0000313" key="2">
    <source>
        <dbReference type="Proteomes" id="UP000095541"/>
    </source>
</evidence>